<dbReference type="GO" id="GO:0005886">
    <property type="term" value="C:plasma membrane"/>
    <property type="evidence" value="ECO:0007669"/>
    <property type="project" value="UniProtKB-SubCell"/>
</dbReference>
<keyword evidence="3 6" id="KW-0812">Transmembrane</keyword>
<reference evidence="8 9" key="1">
    <citation type="submission" date="2017-03" db="EMBL/GenBank/DDBJ databases">
        <title>Genome sequence of Paracoccus contaminans isolated from a water microcosm.</title>
        <authorList>
            <person name="Aurass P."/>
            <person name="Karste S."/>
            <person name="Trost E."/>
            <person name="Glaeser S.P."/>
            <person name="Kaempfer P."/>
            <person name="Flieger A."/>
        </authorList>
    </citation>
    <scope>NUCLEOTIDE SEQUENCE [LARGE SCALE GENOMIC DNA]</scope>
    <source>
        <strain evidence="9">RKI 16-01929T\LMG 29738T\CCM 8701T\CIP 111112T</strain>
    </source>
</reference>
<feature type="transmembrane region" description="Helical" evidence="6">
    <location>
        <begin position="6"/>
        <end position="23"/>
    </location>
</feature>
<dbReference type="Proteomes" id="UP000193017">
    <property type="component" value="Chromosome"/>
</dbReference>
<sequence>MFEWVVSVIGGWGYPGVFALMLLENLFPPIPSEVIMPLAGYLIAQGKMALVPTLLAGTAGSVLGTSVWFILGAWIGAARLRRWAGRWGRWLTVAPSDIDAAQGWFDRRGGIAVFLGRMIPAVRTLISVPAGVAGMGWLRFLGWTILGSLLWTGLLAAAGMLLAANWARVADVIDPLSKIVVAAVVLVYLWRVVTWRAH</sequence>
<evidence type="ECO:0000259" key="7">
    <source>
        <dbReference type="Pfam" id="PF09335"/>
    </source>
</evidence>
<organism evidence="8 9">
    <name type="scientific">Paracoccus contaminans</name>
    <dbReference type="NCBI Taxonomy" id="1945662"/>
    <lineage>
        <taxon>Bacteria</taxon>
        <taxon>Pseudomonadati</taxon>
        <taxon>Pseudomonadota</taxon>
        <taxon>Alphaproteobacteria</taxon>
        <taxon>Rhodobacterales</taxon>
        <taxon>Paracoccaceae</taxon>
        <taxon>Paracoccus</taxon>
    </lineage>
</organism>
<keyword evidence="2" id="KW-1003">Cell membrane</keyword>
<feature type="transmembrane region" description="Helical" evidence="6">
    <location>
        <begin position="176"/>
        <end position="193"/>
    </location>
</feature>
<accession>A0A1W6D0N4</accession>
<evidence type="ECO:0000313" key="8">
    <source>
        <dbReference type="EMBL" id="ARJ70589.1"/>
    </source>
</evidence>
<evidence type="ECO:0000256" key="5">
    <source>
        <dbReference type="ARBA" id="ARBA00023136"/>
    </source>
</evidence>
<dbReference type="PANTHER" id="PTHR42709">
    <property type="entry name" value="ALKALINE PHOSPHATASE LIKE PROTEIN"/>
    <property type="match status" value="1"/>
</dbReference>
<dbReference type="EMBL" id="CP020612">
    <property type="protein sequence ID" value="ARJ70589.1"/>
    <property type="molecule type" value="Genomic_DNA"/>
</dbReference>
<dbReference type="Pfam" id="PF09335">
    <property type="entry name" value="VTT_dom"/>
    <property type="match status" value="1"/>
</dbReference>
<evidence type="ECO:0000256" key="2">
    <source>
        <dbReference type="ARBA" id="ARBA00022475"/>
    </source>
</evidence>
<dbReference type="InterPro" id="IPR051311">
    <property type="entry name" value="DedA_domain"/>
</dbReference>
<dbReference type="PANTHER" id="PTHR42709:SF6">
    <property type="entry name" value="UNDECAPRENYL PHOSPHATE TRANSPORTER A"/>
    <property type="match status" value="1"/>
</dbReference>
<evidence type="ECO:0000313" key="9">
    <source>
        <dbReference type="Proteomes" id="UP000193017"/>
    </source>
</evidence>
<keyword evidence="4 6" id="KW-1133">Transmembrane helix</keyword>
<dbReference type="InterPro" id="IPR032816">
    <property type="entry name" value="VTT_dom"/>
</dbReference>
<dbReference type="STRING" id="1945662.B0A89_00300"/>
<evidence type="ECO:0000256" key="6">
    <source>
        <dbReference type="SAM" id="Phobius"/>
    </source>
</evidence>
<evidence type="ECO:0000256" key="4">
    <source>
        <dbReference type="ARBA" id="ARBA00022989"/>
    </source>
</evidence>
<keyword evidence="9" id="KW-1185">Reference proteome</keyword>
<name>A0A1W6D0N4_9RHOB</name>
<feature type="domain" description="VTT" evidence="7">
    <location>
        <begin position="30"/>
        <end position="159"/>
    </location>
</feature>
<feature type="transmembrane region" description="Helical" evidence="6">
    <location>
        <begin position="140"/>
        <end position="164"/>
    </location>
</feature>
<dbReference type="OrthoDB" id="9813426at2"/>
<evidence type="ECO:0000256" key="3">
    <source>
        <dbReference type="ARBA" id="ARBA00022692"/>
    </source>
</evidence>
<dbReference type="AlphaFoldDB" id="A0A1W6D0N4"/>
<proteinExistence type="predicted"/>
<gene>
    <name evidence="8" type="ORF">B0A89_00300</name>
</gene>
<comment type="subcellular location">
    <subcellularLocation>
        <location evidence="1">Cell membrane</location>
        <topology evidence="1">Multi-pass membrane protein</topology>
    </subcellularLocation>
</comment>
<dbReference type="KEGG" id="pcon:B0A89_00300"/>
<keyword evidence="5 6" id="KW-0472">Membrane</keyword>
<feature type="transmembrane region" description="Helical" evidence="6">
    <location>
        <begin position="61"/>
        <end position="80"/>
    </location>
</feature>
<evidence type="ECO:0000256" key="1">
    <source>
        <dbReference type="ARBA" id="ARBA00004651"/>
    </source>
</evidence>
<protein>
    <submittedName>
        <fullName evidence="8">Alkaline phosphatase</fullName>
    </submittedName>
</protein>